<dbReference type="PANTHER" id="PTHR30341">
    <property type="entry name" value="SODIUM ION/PROTON ANTIPORTER NHAA-RELATED"/>
    <property type="match status" value="1"/>
</dbReference>
<dbReference type="Pfam" id="PF06965">
    <property type="entry name" value="Na_H_antiport_1"/>
    <property type="match status" value="1"/>
</dbReference>
<keyword evidence="2 9" id="KW-0050">Antiport</keyword>
<dbReference type="InterPro" id="IPR023171">
    <property type="entry name" value="Na/H_antiporter_dom_sf"/>
</dbReference>
<evidence type="ECO:0000256" key="6">
    <source>
        <dbReference type="ARBA" id="ARBA00023053"/>
    </source>
</evidence>
<evidence type="ECO:0000256" key="3">
    <source>
        <dbReference type="ARBA" id="ARBA00022475"/>
    </source>
</evidence>
<keyword evidence="9" id="KW-0406">Ion transport</keyword>
<dbReference type="NCBIfam" id="TIGR00773">
    <property type="entry name" value="NhaA"/>
    <property type="match status" value="1"/>
</dbReference>
<keyword evidence="4 9" id="KW-0812">Transmembrane</keyword>
<evidence type="ECO:0000256" key="8">
    <source>
        <dbReference type="ARBA" id="ARBA00023201"/>
    </source>
</evidence>
<feature type="transmembrane region" description="Helical" evidence="9">
    <location>
        <begin position="424"/>
        <end position="441"/>
    </location>
</feature>
<feature type="transmembrane region" description="Helical" evidence="9">
    <location>
        <begin position="387"/>
        <end position="412"/>
    </location>
</feature>
<comment type="subcellular location">
    <subcellularLocation>
        <location evidence="1">Cell inner membrane</location>
        <topology evidence="1">Multi-pass membrane protein</topology>
    </subcellularLocation>
    <subcellularLocation>
        <location evidence="9">Cell membrane</location>
        <topology evidence="9">Multi-pass membrane protein</topology>
    </subcellularLocation>
</comment>
<dbReference type="GO" id="GO:0005886">
    <property type="term" value="C:plasma membrane"/>
    <property type="evidence" value="ECO:0007669"/>
    <property type="project" value="UniProtKB-SubCell"/>
</dbReference>
<dbReference type="EMBL" id="CADCWO010000247">
    <property type="protein sequence ID" value="CAA9589674.1"/>
    <property type="molecule type" value="Genomic_DNA"/>
</dbReference>
<sequence length="447" mass="47719">MVRRKTYPASHWSNTQLVRVLMPMQAFINHSASGSIVLLLAALTALLLANSPLAEAYDTTLHTDLEISVGPYVLKETIVHWINDGLMAIFFFQVGLEIKREVRVGELSQFRVALLPIVAALGGAVVPALIYTAFNFGGPGAVGWATPMATDIAFAVGVITLLGNQVPFTLKVFLTAVAVADDLYGILVIAVFYSSGINFVALGIGFGILAVLILANIFGIRSVIFYVSLGLIVWLAFLRSGVHATIAGVLLAWTIPSRSRTKVYTFLEQARGLLSQIEGGPLKQKRMLTDEVQQCAVIELEQLCEQVQAPLQKLEHSLNSWVSFLILPLFALANAGVAISLDSFNAETSTVAFGIILGLVLGKPIGIIGAAWLVVRSGAASLPRSVTWKHMIGVGFLAGIGFTVSIFIATLGFGESELLSTAKLAILVASVIAGSSGFFLLKRIRPA</sequence>
<dbReference type="GO" id="GO:0006885">
    <property type="term" value="P:regulation of pH"/>
    <property type="evidence" value="ECO:0007669"/>
    <property type="project" value="UniProtKB-UniRule"/>
</dbReference>
<proteinExistence type="inferred from homology"/>
<feature type="transmembrane region" description="Helical" evidence="9">
    <location>
        <begin position="110"/>
        <end position="134"/>
    </location>
</feature>
<reference evidence="10" key="1">
    <citation type="submission" date="2020-02" db="EMBL/GenBank/DDBJ databases">
        <authorList>
            <person name="Meier V. D."/>
        </authorList>
    </citation>
    <scope>NUCLEOTIDE SEQUENCE</scope>
    <source>
        <strain evidence="10">AVDCRST_MAG81</strain>
    </source>
</reference>
<accession>A0A6J4VUK0</accession>
<feature type="transmembrane region" description="Helical" evidence="9">
    <location>
        <begin position="199"/>
        <end position="218"/>
    </location>
</feature>
<keyword evidence="8 9" id="KW-0739">Sodium transport</keyword>
<gene>
    <name evidence="9" type="primary">nhaA</name>
    <name evidence="10" type="ORF">AVDCRST_MAG81-4808</name>
</gene>
<dbReference type="AlphaFoldDB" id="A0A6J4VUK0"/>
<dbReference type="GO" id="GO:0015385">
    <property type="term" value="F:sodium:proton antiporter activity"/>
    <property type="evidence" value="ECO:0007669"/>
    <property type="project" value="UniProtKB-UniRule"/>
</dbReference>
<protein>
    <recommendedName>
        <fullName evidence="9">Na(+)/H(+) antiporter NhaA</fullName>
    </recommendedName>
    <alternativeName>
        <fullName evidence="9">Sodium/proton antiporter NhaA</fullName>
    </alternativeName>
</protein>
<comment type="caution">
    <text evidence="9">Lacks conserved residue(s) required for the propagation of feature annotation.</text>
</comment>
<evidence type="ECO:0000313" key="10">
    <source>
        <dbReference type="EMBL" id="CAA9589674.1"/>
    </source>
</evidence>
<name>A0A6J4VUK0_9CYAN</name>
<dbReference type="PANTHER" id="PTHR30341:SF0">
    <property type="entry name" value="NA(+)_H(+) ANTIPORTER NHAA"/>
    <property type="match status" value="1"/>
</dbReference>
<feature type="transmembrane region" description="Helical" evidence="9">
    <location>
        <begin position="172"/>
        <end position="192"/>
    </location>
</feature>
<dbReference type="Gene3D" id="1.20.1530.10">
    <property type="entry name" value="Na+/H+ antiporter like domain"/>
    <property type="match status" value="1"/>
</dbReference>
<comment type="catalytic activity">
    <reaction evidence="9">
        <text>Na(+)(in) + 2 H(+)(out) = Na(+)(out) + 2 H(+)(in)</text>
        <dbReference type="Rhea" id="RHEA:29251"/>
        <dbReference type="ChEBI" id="CHEBI:15378"/>
        <dbReference type="ChEBI" id="CHEBI:29101"/>
    </reaction>
</comment>
<dbReference type="InterPro" id="IPR004670">
    <property type="entry name" value="NhaA"/>
</dbReference>
<keyword evidence="7 9" id="KW-0472">Membrane</keyword>
<evidence type="ECO:0000256" key="1">
    <source>
        <dbReference type="ARBA" id="ARBA00004429"/>
    </source>
</evidence>
<dbReference type="HAMAP" id="MF_01844">
    <property type="entry name" value="NhaA"/>
    <property type="match status" value="1"/>
</dbReference>
<feature type="transmembrane region" description="Helical" evidence="9">
    <location>
        <begin position="351"/>
        <end position="375"/>
    </location>
</feature>
<keyword evidence="5 9" id="KW-1133">Transmembrane helix</keyword>
<comment type="function">
    <text evidence="9">Na(+)/H(+) antiporter that extrudes sodium in exchange for external protons.</text>
</comment>
<evidence type="ECO:0000256" key="5">
    <source>
        <dbReference type="ARBA" id="ARBA00022989"/>
    </source>
</evidence>
<keyword evidence="9" id="KW-0813">Transport</keyword>
<evidence type="ECO:0000256" key="7">
    <source>
        <dbReference type="ARBA" id="ARBA00023136"/>
    </source>
</evidence>
<feature type="transmembrane region" description="Helical" evidence="9">
    <location>
        <begin position="321"/>
        <end position="339"/>
    </location>
</feature>
<feature type="transmembrane region" description="Helical" evidence="9">
    <location>
        <begin position="224"/>
        <end position="253"/>
    </location>
</feature>
<organism evidence="10">
    <name type="scientific">uncultured Synechococcales cyanobacterium</name>
    <dbReference type="NCBI Taxonomy" id="1936017"/>
    <lineage>
        <taxon>Bacteria</taxon>
        <taxon>Bacillati</taxon>
        <taxon>Cyanobacteriota</taxon>
        <taxon>Cyanophyceae</taxon>
        <taxon>Synechococcales</taxon>
        <taxon>environmental samples</taxon>
    </lineage>
</organism>
<comment type="similarity">
    <text evidence="9">Belongs to the NhaA Na(+)/H(+) (TC 2.A.33) antiporter family.</text>
</comment>
<evidence type="ECO:0000256" key="4">
    <source>
        <dbReference type="ARBA" id="ARBA00022692"/>
    </source>
</evidence>
<keyword evidence="6 9" id="KW-0915">Sodium</keyword>
<evidence type="ECO:0000256" key="2">
    <source>
        <dbReference type="ARBA" id="ARBA00022449"/>
    </source>
</evidence>
<keyword evidence="3 9" id="KW-1003">Cell membrane</keyword>
<evidence type="ECO:0000256" key="9">
    <source>
        <dbReference type="HAMAP-Rule" id="MF_01844"/>
    </source>
</evidence>